<keyword evidence="8" id="KW-0470">Melanin biosynthesis</keyword>
<evidence type="ECO:0000259" key="13">
    <source>
        <dbReference type="PROSITE" id="PS00498"/>
    </source>
</evidence>
<evidence type="ECO:0000256" key="3">
    <source>
        <dbReference type="ARBA" id="ARBA00011906"/>
    </source>
</evidence>
<evidence type="ECO:0000256" key="6">
    <source>
        <dbReference type="ARBA" id="ARBA00023008"/>
    </source>
</evidence>
<feature type="domain" description="Tyrosinase copper-binding" evidence="13">
    <location>
        <begin position="294"/>
        <end position="305"/>
    </location>
</feature>
<dbReference type="Pfam" id="PF00264">
    <property type="entry name" value="Tyrosinase"/>
    <property type="match status" value="1"/>
</dbReference>
<dbReference type="EMBL" id="LUGG01000003">
    <property type="protein sequence ID" value="OBZ76709.1"/>
    <property type="molecule type" value="Genomic_DNA"/>
</dbReference>
<dbReference type="OMA" id="VQGTGVH"/>
<dbReference type="PANTHER" id="PTHR11474">
    <property type="entry name" value="TYROSINASE FAMILY MEMBER"/>
    <property type="match status" value="1"/>
</dbReference>
<accession>A0A1C7MJW4</accession>
<evidence type="ECO:0000256" key="11">
    <source>
        <dbReference type="SAM" id="MobiDB-lite"/>
    </source>
</evidence>
<dbReference type="GO" id="GO:0042438">
    <property type="term" value="P:melanin biosynthetic process"/>
    <property type="evidence" value="ECO:0007669"/>
    <property type="project" value="UniProtKB-KW"/>
</dbReference>
<dbReference type="GO" id="GO:0004503">
    <property type="term" value="F:tyrosinase activity"/>
    <property type="evidence" value="ECO:0007669"/>
    <property type="project" value="UniProtKB-EC"/>
</dbReference>
<keyword evidence="15" id="KW-1185">Reference proteome</keyword>
<protein>
    <recommendedName>
        <fullName evidence="3">tyrosinase</fullName>
        <ecNumber evidence="3">1.14.18.1</ecNumber>
    </recommendedName>
</protein>
<dbReference type="OrthoDB" id="6132182at2759"/>
<keyword evidence="7" id="KW-0503">Monooxygenase</keyword>
<evidence type="ECO:0000256" key="7">
    <source>
        <dbReference type="ARBA" id="ARBA00023033"/>
    </source>
</evidence>
<comment type="cofactor">
    <cofactor evidence="1">
        <name>Cu(2+)</name>
        <dbReference type="ChEBI" id="CHEBI:29036"/>
    </cofactor>
</comment>
<dbReference type="GO" id="GO:0046872">
    <property type="term" value="F:metal ion binding"/>
    <property type="evidence" value="ECO:0007669"/>
    <property type="project" value="UniProtKB-KW"/>
</dbReference>
<evidence type="ECO:0000256" key="9">
    <source>
        <dbReference type="ARBA" id="ARBA00048233"/>
    </source>
</evidence>
<evidence type="ECO:0000313" key="15">
    <source>
        <dbReference type="Proteomes" id="UP000092993"/>
    </source>
</evidence>
<dbReference type="PRINTS" id="PR00092">
    <property type="entry name" value="TYROSINASE"/>
</dbReference>
<dbReference type="PANTHER" id="PTHR11474:SF76">
    <property type="entry name" value="SHKT DOMAIN-CONTAINING PROTEIN"/>
    <property type="match status" value="1"/>
</dbReference>
<evidence type="ECO:0000256" key="4">
    <source>
        <dbReference type="ARBA" id="ARBA00022723"/>
    </source>
</evidence>
<evidence type="ECO:0000259" key="12">
    <source>
        <dbReference type="PROSITE" id="PS00497"/>
    </source>
</evidence>
<dbReference type="STRING" id="5627.A0A1C7MJW4"/>
<dbReference type="InterPro" id="IPR008922">
    <property type="entry name" value="Di-copper_centre_dom_sf"/>
</dbReference>
<evidence type="ECO:0000256" key="8">
    <source>
        <dbReference type="ARBA" id="ARBA00023101"/>
    </source>
</evidence>
<feature type="region of interest" description="Disordered" evidence="11">
    <location>
        <begin position="432"/>
        <end position="458"/>
    </location>
</feature>
<dbReference type="AlphaFoldDB" id="A0A1C7MJW4"/>
<comment type="catalytic activity">
    <reaction evidence="10">
        <text>L-tyrosine + O2 = L-dopaquinone + H2O</text>
        <dbReference type="Rhea" id="RHEA:18117"/>
        <dbReference type="ChEBI" id="CHEBI:15377"/>
        <dbReference type="ChEBI" id="CHEBI:15379"/>
        <dbReference type="ChEBI" id="CHEBI:57924"/>
        <dbReference type="ChEBI" id="CHEBI:58315"/>
        <dbReference type="EC" id="1.14.18.1"/>
    </reaction>
</comment>
<dbReference type="Gene3D" id="2.60.310.20">
    <property type="match status" value="1"/>
</dbReference>
<keyword evidence="5" id="KW-0560">Oxidoreductase</keyword>
<dbReference type="Gene3D" id="1.10.1280.10">
    <property type="entry name" value="Di-copper center containing domain from catechol oxidase"/>
    <property type="match status" value="1"/>
</dbReference>
<dbReference type="InterPro" id="IPR002227">
    <property type="entry name" value="Tyrosinase_Cu-bd"/>
</dbReference>
<keyword evidence="6" id="KW-0186">Copper</keyword>
<feature type="domain" description="Tyrosinase copper-binding" evidence="12">
    <location>
        <begin position="89"/>
        <end position="106"/>
    </location>
</feature>
<dbReference type="Pfam" id="PF18132">
    <property type="entry name" value="Tyrosinase_C"/>
    <property type="match status" value="1"/>
</dbReference>
<keyword evidence="4" id="KW-0479">Metal-binding</keyword>
<dbReference type="SUPFAM" id="SSF48056">
    <property type="entry name" value="Di-copper centre-containing domain"/>
    <property type="match status" value="1"/>
</dbReference>
<comment type="similarity">
    <text evidence="2">Belongs to the tyrosinase family.</text>
</comment>
<evidence type="ECO:0000256" key="2">
    <source>
        <dbReference type="ARBA" id="ARBA00009928"/>
    </source>
</evidence>
<dbReference type="InterPro" id="IPR050316">
    <property type="entry name" value="Tyrosinase/Hemocyanin"/>
</dbReference>
<evidence type="ECO:0000256" key="10">
    <source>
        <dbReference type="ARBA" id="ARBA00048881"/>
    </source>
</evidence>
<evidence type="ECO:0000256" key="1">
    <source>
        <dbReference type="ARBA" id="ARBA00001973"/>
    </source>
</evidence>
<dbReference type="PROSITE" id="PS00497">
    <property type="entry name" value="TYROSINASE_1"/>
    <property type="match status" value="1"/>
</dbReference>
<comment type="catalytic activity">
    <reaction evidence="9">
        <text>2 L-dopa + O2 = 2 L-dopaquinone + 2 H2O</text>
        <dbReference type="Rhea" id="RHEA:34287"/>
        <dbReference type="ChEBI" id="CHEBI:15377"/>
        <dbReference type="ChEBI" id="CHEBI:15379"/>
        <dbReference type="ChEBI" id="CHEBI:57504"/>
        <dbReference type="ChEBI" id="CHEBI:57924"/>
        <dbReference type="EC" id="1.14.18.1"/>
    </reaction>
</comment>
<sequence>MGGGHYLLTGLNPPPPGSPNDPPFRLEINDFIRDADMLNMYLLALVSIQNTPQEHITSAFQIGGIHGLPYAPWNDVNIGDSGFRGYCTHGTVLFPIWHRPYVALMEQVIWVEAGRIAASYRNPELRARYGRAAQRFRQPYWDWAANGWVPPILNTQETVTVVAAPHGTWLEIPNPLLRYKFHPFNGRVWGQAGPDPGFGVWPQTMRYPSSGNANAHSQPRALQAAMSNNQLSLRDRTFNILAYIHDWDTFSTHRSLGKRPAPGSNDSVESIHNEVHNLIGGSGHMATGGAAGLDPIFFLHHSNVDRLVALWQALNPNTFVTPGDSGDGTATIPPGTTIDVHTNLTPFRRTDTTFWTSATSREVTTFGSTYPELRGAGRMTPAQLQMQVRREINRLYRPSAAFTRTVSTGATDQETTKESAVKTAKGIVKRIPHVDIPGNGSDEHAGLKPTPMRPSAPTTKQYRDWIITVALKKYELPISGYVHLFLAESIPDIGGCSAPELVGSVSVFRTHGNGCANCNKGKETGEIVTGEVPLTGALMDNEKDMNDVEGIVTYLKNNLHWRCQLVDGSEVVLRDVPSLKVCVWSVPVAAPEHDYEFPTRGKFDVHYDVTHGRAGGYFEER</sequence>
<gene>
    <name evidence="14" type="primary">tyr1_1</name>
    <name evidence="14" type="ORF">A0H81_03328</name>
</gene>
<organism evidence="14 15">
    <name type="scientific">Grifola frondosa</name>
    <name type="common">Maitake</name>
    <name type="synonym">Polyporus frondosus</name>
    <dbReference type="NCBI Taxonomy" id="5627"/>
    <lineage>
        <taxon>Eukaryota</taxon>
        <taxon>Fungi</taxon>
        <taxon>Dikarya</taxon>
        <taxon>Basidiomycota</taxon>
        <taxon>Agaricomycotina</taxon>
        <taxon>Agaricomycetes</taxon>
        <taxon>Polyporales</taxon>
        <taxon>Grifolaceae</taxon>
        <taxon>Grifola</taxon>
    </lineage>
</organism>
<dbReference type="Proteomes" id="UP000092993">
    <property type="component" value="Unassembled WGS sequence"/>
</dbReference>
<proteinExistence type="inferred from homology"/>
<reference evidence="14 15" key="1">
    <citation type="submission" date="2016-03" db="EMBL/GenBank/DDBJ databases">
        <title>Whole genome sequencing of Grifola frondosa 9006-11.</title>
        <authorList>
            <person name="Min B."/>
            <person name="Park H."/>
            <person name="Kim J.-G."/>
            <person name="Cho H."/>
            <person name="Oh Y.-L."/>
            <person name="Kong W.-S."/>
            <person name="Choi I.-G."/>
        </authorList>
    </citation>
    <scope>NUCLEOTIDE SEQUENCE [LARGE SCALE GENOMIC DNA]</scope>
    <source>
        <strain evidence="14 15">9006-11</strain>
    </source>
</reference>
<comment type="caution">
    <text evidence="14">The sequence shown here is derived from an EMBL/GenBank/DDBJ whole genome shotgun (WGS) entry which is preliminary data.</text>
</comment>
<dbReference type="EC" id="1.14.18.1" evidence="3"/>
<evidence type="ECO:0000313" key="14">
    <source>
        <dbReference type="EMBL" id="OBZ76709.1"/>
    </source>
</evidence>
<name>A0A1C7MJW4_GRIFR</name>
<dbReference type="PROSITE" id="PS00498">
    <property type="entry name" value="TYROSINASE_2"/>
    <property type="match status" value="1"/>
</dbReference>
<dbReference type="InterPro" id="IPR041640">
    <property type="entry name" value="Tyrosinase_C"/>
</dbReference>
<evidence type="ECO:0000256" key="5">
    <source>
        <dbReference type="ARBA" id="ARBA00023002"/>
    </source>
</evidence>